<dbReference type="Gene3D" id="3.40.50.11530">
    <property type="match status" value="1"/>
</dbReference>
<name>A0AAV8Y175_9CUCU</name>
<dbReference type="AlphaFoldDB" id="A0AAV8Y175"/>
<organism evidence="3 4">
    <name type="scientific">Aromia moschata</name>
    <dbReference type="NCBI Taxonomy" id="1265417"/>
    <lineage>
        <taxon>Eukaryota</taxon>
        <taxon>Metazoa</taxon>
        <taxon>Ecdysozoa</taxon>
        <taxon>Arthropoda</taxon>
        <taxon>Hexapoda</taxon>
        <taxon>Insecta</taxon>
        <taxon>Pterygota</taxon>
        <taxon>Neoptera</taxon>
        <taxon>Endopterygota</taxon>
        <taxon>Coleoptera</taxon>
        <taxon>Polyphaga</taxon>
        <taxon>Cucujiformia</taxon>
        <taxon>Chrysomeloidea</taxon>
        <taxon>Cerambycidae</taxon>
        <taxon>Cerambycinae</taxon>
        <taxon>Callichromatini</taxon>
        <taxon>Aromia</taxon>
    </lineage>
</organism>
<protein>
    <recommendedName>
        <fullName evidence="2">SEFIR domain-containing protein</fullName>
    </recommendedName>
</protein>
<accession>A0AAV8Y175</accession>
<dbReference type="EMBL" id="JAPWTK010000253">
    <property type="protein sequence ID" value="KAJ8944433.1"/>
    <property type="molecule type" value="Genomic_DNA"/>
</dbReference>
<reference evidence="3" key="1">
    <citation type="journal article" date="2023" name="Insect Mol. Biol.">
        <title>Genome sequencing provides insights into the evolution of gene families encoding plant cell wall-degrading enzymes in longhorned beetles.</title>
        <authorList>
            <person name="Shin N.R."/>
            <person name="Okamura Y."/>
            <person name="Kirsch R."/>
            <person name="Pauchet Y."/>
        </authorList>
    </citation>
    <scope>NUCLEOTIDE SEQUENCE</scope>
    <source>
        <strain evidence="3">AMC_N1</strain>
    </source>
</reference>
<comment type="caution">
    <text evidence="3">The sequence shown here is derived from an EMBL/GenBank/DDBJ whole genome shotgun (WGS) entry which is preliminary data.</text>
</comment>
<proteinExistence type="predicted"/>
<gene>
    <name evidence="3" type="ORF">NQ318_002130</name>
</gene>
<dbReference type="Proteomes" id="UP001162162">
    <property type="component" value="Unassembled WGS sequence"/>
</dbReference>
<keyword evidence="4" id="KW-1185">Reference proteome</keyword>
<feature type="transmembrane region" description="Helical" evidence="1">
    <location>
        <begin position="240"/>
        <end position="258"/>
    </location>
</feature>
<evidence type="ECO:0000313" key="3">
    <source>
        <dbReference type="EMBL" id="KAJ8944433.1"/>
    </source>
</evidence>
<dbReference type="InterPro" id="IPR013568">
    <property type="entry name" value="SEFIR_dom"/>
</dbReference>
<sequence>MSIRGNVHTANLGGNERLKNHLGDIMLLVQYDISSQLFLNVTFSGVKWNRAFLRLSDDNNKNQNVCKMYSVEKNTRLSPNSDLYDSCLWSTAKKLRAKTYLLEYKVENAQESMHKKILFDLPNINFFGDTVPITKRLIFSYIDFTSSYEIILNIQTLPKSYNVTRYKVEVFRERDKKTLLLDVRLLSSYRKSALKFEYLTYNEEGHYYFAISVISEKCPEDACMKTLTSKIYISRKGTPLVIGIVGASFIIPFVLFIFHMWNRRFKHQGGLPETVEKILILFKPSSEKHNDVVTTLAKTVKNSTGIEVMLDPVSLTRTKQKNAEKWCSDNLILASHIIYVAPPSVDDDNCELDYMTFNFLKEETKKSVPEKEIVVLLLPYSTREVPSILVGCTKFELMGDFPRFLNIFQPMSSDFSYENDINYMQLVAKIRLAQAETDYRKTSEAPRIVITDQSEEPNEIDGLL</sequence>
<keyword evidence="1" id="KW-0812">Transmembrane</keyword>
<evidence type="ECO:0000259" key="2">
    <source>
        <dbReference type="Pfam" id="PF08357"/>
    </source>
</evidence>
<dbReference type="Pfam" id="PF08357">
    <property type="entry name" value="SEFIR"/>
    <property type="match status" value="1"/>
</dbReference>
<keyword evidence="1" id="KW-0472">Membrane</keyword>
<feature type="domain" description="SEFIR" evidence="2">
    <location>
        <begin position="277"/>
        <end position="405"/>
    </location>
</feature>
<keyword evidence="1" id="KW-1133">Transmembrane helix</keyword>
<evidence type="ECO:0000313" key="4">
    <source>
        <dbReference type="Proteomes" id="UP001162162"/>
    </source>
</evidence>
<evidence type="ECO:0000256" key="1">
    <source>
        <dbReference type="SAM" id="Phobius"/>
    </source>
</evidence>